<protein>
    <submittedName>
        <fullName evidence="5">DUF5727 domain-containing protein</fullName>
    </submittedName>
</protein>
<feature type="domain" description="DUF5727" evidence="2">
    <location>
        <begin position="59"/>
        <end position="160"/>
    </location>
</feature>
<accession>A0A0R3WWT2</accession>
<evidence type="ECO:0000313" key="4">
    <source>
        <dbReference type="Proteomes" id="UP000274429"/>
    </source>
</evidence>
<proteinExistence type="predicted"/>
<feature type="signal peptide" evidence="1">
    <location>
        <begin position="1"/>
        <end position="16"/>
    </location>
</feature>
<dbReference type="Pfam" id="PF18997">
    <property type="entry name" value="DUF5727"/>
    <property type="match status" value="1"/>
</dbReference>
<dbReference type="InterPro" id="IPR043785">
    <property type="entry name" value="DUF5727"/>
</dbReference>
<organism evidence="5">
    <name type="scientific">Hydatigena taeniaeformis</name>
    <name type="common">Feline tapeworm</name>
    <name type="synonym">Taenia taeniaeformis</name>
    <dbReference type="NCBI Taxonomy" id="6205"/>
    <lineage>
        <taxon>Eukaryota</taxon>
        <taxon>Metazoa</taxon>
        <taxon>Spiralia</taxon>
        <taxon>Lophotrochozoa</taxon>
        <taxon>Platyhelminthes</taxon>
        <taxon>Cestoda</taxon>
        <taxon>Eucestoda</taxon>
        <taxon>Cyclophyllidea</taxon>
        <taxon>Taeniidae</taxon>
        <taxon>Hydatigera</taxon>
    </lineage>
</organism>
<feature type="chain" id="PRO_5043133065" evidence="1">
    <location>
        <begin position="17"/>
        <end position="181"/>
    </location>
</feature>
<dbReference type="EMBL" id="UYWX01006604">
    <property type="protein sequence ID" value="VDM26473.1"/>
    <property type="molecule type" value="Genomic_DNA"/>
</dbReference>
<evidence type="ECO:0000313" key="5">
    <source>
        <dbReference type="WBParaSite" id="TTAC_0000522201-mRNA-1"/>
    </source>
</evidence>
<reference evidence="5" key="1">
    <citation type="submission" date="2017-02" db="UniProtKB">
        <authorList>
            <consortium name="WormBaseParasite"/>
        </authorList>
    </citation>
    <scope>IDENTIFICATION</scope>
</reference>
<evidence type="ECO:0000256" key="1">
    <source>
        <dbReference type="SAM" id="SignalP"/>
    </source>
</evidence>
<gene>
    <name evidence="3" type="ORF">TTAC_LOCUS5207</name>
</gene>
<name>A0A0R3WWT2_HYDTA</name>
<evidence type="ECO:0000259" key="2">
    <source>
        <dbReference type="Pfam" id="PF18997"/>
    </source>
</evidence>
<dbReference type="WBParaSite" id="TTAC_0000522201-mRNA-1">
    <property type="protein sequence ID" value="TTAC_0000522201-mRNA-1"/>
    <property type="gene ID" value="TTAC_0000522201"/>
</dbReference>
<evidence type="ECO:0000313" key="3">
    <source>
        <dbReference type="EMBL" id="VDM26473.1"/>
    </source>
</evidence>
<reference evidence="3 4" key="2">
    <citation type="submission" date="2018-11" db="EMBL/GenBank/DDBJ databases">
        <authorList>
            <consortium name="Pathogen Informatics"/>
        </authorList>
    </citation>
    <scope>NUCLEOTIDE SEQUENCE [LARGE SCALE GENOMIC DNA]</scope>
</reference>
<dbReference type="Proteomes" id="UP000274429">
    <property type="component" value="Unassembled WGS sequence"/>
</dbReference>
<dbReference type="OrthoDB" id="10292162at2759"/>
<sequence>MLGGVVFLAVVAYCSGTDPVLWGSRIVATASGRSPTMHFRLPEQPVMMAFWKSGRISPITIVGGACYLDGSEEGRPCHISKESVNITIDDVLKFAYLHIRTATSLFSTAIFVPRCAFEEPEEDEVDLKASFPLSRFRKGHSHVELKFAVRGANGEYWVRVCAFVGALNRLFKCAYKTCSFS</sequence>
<keyword evidence="4" id="KW-1185">Reference proteome</keyword>
<dbReference type="AlphaFoldDB" id="A0A0R3WWT2"/>
<keyword evidence="1" id="KW-0732">Signal</keyword>